<reference evidence="7 8" key="1">
    <citation type="submission" date="2009-09" db="EMBL/GenBank/DDBJ databases">
        <authorList>
            <person name="Weinstock G."/>
            <person name="Sodergren E."/>
            <person name="Clifton S."/>
            <person name="Fulton L."/>
            <person name="Fulton B."/>
            <person name="Courtney L."/>
            <person name="Fronick C."/>
            <person name="Harrison M."/>
            <person name="Strong C."/>
            <person name="Farmer C."/>
            <person name="Delahaunty K."/>
            <person name="Markovic C."/>
            <person name="Hall O."/>
            <person name="Minx P."/>
            <person name="Tomlinson C."/>
            <person name="Mitreva M."/>
            <person name="Nelson J."/>
            <person name="Hou S."/>
            <person name="Wollam A."/>
            <person name="Pepin K.H."/>
            <person name="Johnson M."/>
            <person name="Bhonagiri V."/>
            <person name="Nash W.E."/>
            <person name="Warren W."/>
            <person name="Chinwalla A."/>
            <person name="Mardis E.R."/>
            <person name="Wilson R.K."/>
        </authorList>
    </citation>
    <scope>NUCLEOTIDE SEQUENCE [LARGE SCALE GENOMIC DNA]</scope>
    <source>
        <strain evidence="7 8">F0254</strain>
    </source>
</reference>
<dbReference type="InterPro" id="IPR035904">
    <property type="entry name" value="Chorismate_synth_AroC_sf"/>
</dbReference>
<dbReference type="HOGENOM" id="CLU_3137250_0_0_0"/>
<dbReference type="STRING" id="634994.GCWU000323_02520"/>
<protein>
    <recommendedName>
        <fullName evidence="3">chorismate synthase</fullName>
        <ecNumber evidence="3">4.2.3.5</ecNumber>
    </recommendedName>
</protein>
<keyword evidence="4" id="KW-0028">Amino-acid biosynthesis</keyword>
<comment type="caution">
    <text evidence="7">The sequence shown here is derived from an EMBL/GenBank/DDBJ whole genome shotgun (WGS) entry which is preliminary data.</text>
</comment>
<comment type="similarity">
    <text evidence="2">Belongs to the chorismate synthase family.</text>
</comment>
<proteinExistence type="inferred from homology"/>
<dbReference type="GO" id="GO:0004107">
    <property type="term" value="F:chorismate synthase activity"/>
    <property type="evidence" value="ECO:0007669"/>
    <property type="project" value="UniProtKB-EC"/>
</dbReference>
<accession>C9N0Z9</accession>
<dbReference type="Proteomes" id="UP000006233">
    <property type="component" value="Unassembled WGS sequence"/>
</dbReference>
<organism evidence="7 8">
    <name type="scientific">Leptotrichia hofstadii F0254</name>
    <dbReference type="NCBI Taxonomy" id="634994"/>
    <lineage>
        <taxon>Bacteria</taxon>
        <taxon>Fusobacteriati</taxon>
        <taxon>Fusobacteriota</taxon>
        <taxon>Fusobacteriia</taxon>
        <taxon>Fusobacteriales</taxon>
        <taxon>Leptotrichiaceae</taxon>
        <taxon>Leptotrichia</taxon>
    </lineage>
</organism>
<evidence type="ECO:0000256" key="6">
    <source>
        <dbReference type="ARBA" id="ARBA00023239"/>
    </source>
</evidence>
<comment type="pathway">
    <text evidence="1">Metabolic intermediate biosynthesis; chorismate biosynthesis; chorismate from D-erythrose 4-phosphate and phosphoenolpyruvate: step 7/7.</text>
</comment>
<dbReference type="GO" id="GO:0008652">
    <property type="term" value="P:amino acid biosynthetic process"/>
    <property type="evidence" value="ECO:0007669"/>
    <property type="project" value="UniProtKB-KW"/>
</dbReference>
<dbReference type="SUPFAM" id="SSF103263">
    <property type="entry name" value="Chorismate synthase, AroC"/>
    <property type="match status" value="1"/>
</dbReference>
<dbReference type="AlphaFoldDB" id="C9N0Z9"/>
<evidence type="ECO:0000256" key="3">
    <source>
        <dbReference type="ARBA" id="ARBA00013036"/>
    </source>
</evidence>
<sequence>MNLETEQNDILEVRGRHDPIIVPRVVPVLEAATAIVILDRVLESKKREL</sequence>
<name>C9N0Z9_9FUSO</name>
<dbReference type="GO" id="GO:0009073">
    <property type="term" value="P:aromatic amino acid family biosynthetic process"/>
    <property type="evidence" value="ECO:0007669"/>
    <property type="project" value="UniProtKB-KW"/>
</dbReference>
<dbReference type="Pfam" id="PF01264">
    <property type="entry name" value="Chorismate_synt"/>
    <property type="match status" value="1"/>
</dbReference>
<evidence type="ECO:0000313" key="7">
    <source>
        <dbReference type="EMBL" id="EEX73485.1"/>
    </source>
</evidence>
<dbReference type="Gene3D" id="3.60.150.10">
    <property type="entry name" value="Chorismate synthase AroC"/>
    <property type="match status" value="1"/>
</dbReference>
<gene>
    <name evidence="7" type="ORF">GCWU000323_02520</name>
</gene>
<dbReference type="eggNOG" id="COG0082">
    <property type="taxonomic scope" value="Bacteria"/>
</dbReference>
<evidence type="ECO:0000313" key="8">
    <source>
        <dbReference type="Proteomes" id="UP000006233"/>
    </source>
</evidence>
<dbReference type="InterPro" id="IPR000453">
    <property type="entry name" value="Chorismate_synth"/>
</dbReference>
<evidence type="ECO:0000256" key="4">
    <source>
        <dbReference type="ARBA" id="ARBA00022605"/>
    </source>
</evidence>
<keyword evidence="5" id="KW-0057">Aromatic amino acid biosynthesis</keyword>
<dbReference type="EMBL" id="ACVB02000027">
    <property type="protein sequence ID" value="EEX73485.1"/>
    <property type="molecule type" value="Genomic_DNA"/>
</dbReference>
<evidence type="ECO:0000256" key="2">
    <source>
        <dbReference type="ARBA" id="ARBA00008014"/>
    </source>
</evidence>
<evidence type="ECO:0000256" key="1">
    <source>
        <dbReference type="ARBA" id="ARBA00005044"/>
    </source>
</evidence>
<keyword evidence="6" id="KW-0456">Lyase</keyword>
<evidence type="ECO:0000256" key="5">
    <source>
        <dbReference type="ARBA" id="ARBA00023141"/>
    </source>
</evidence>
<dbReference type="EC" id="4.2.3.5" evidence="3"/>